<evidence type="ECO:0000313" key="2">
    <source>
        <dbReference type="Proteomes" id="UP000298277"/>
    </source>
</evidence>
<evidence type="ECO:0000313" key="1">
    <source>
        <dbReference type="EMBL" id="TGK28826.1"/>
    </source>
</evidence>
<dbReference type="RefSeq" id="WP_135595586.1">
    <property type="nucleotide sequence ID" value="NZ_RQEZ01000039.1"/>
</dbReference>
<name>A0A5F1Y6K5_9LEPT</name>
<dbReference type="Proteomes" id="UP000298277">
    <property type="component" value="Unassembled WGS sequence"/>
</dbReference>
<dbReference type="EMBL" id="RQFA01000074">
    <property type="protein sequence ID" value="TGK28826.1"/>
    <property type="molecule type" value="Genomic_DNA"/>
</dbReference>
<proteinExistence type="predicted"/>
<sequence>MKTWAEEKKAKYVVEFPEEIFGGSGSRRSQRSLRPLKEYSTPFYTGLPSRRFPPFVWGNFLYVPYRSENEGNTVSRIGEVEERIETERARYGKNARISAPYRLEYKLEDDRTLEEISELSLPETLIERIYETSEGIFLITKRLGGLQSVFAAHFFSEIVKEIELKLYKVIIDFSEFPESFPAWMNRSAHIVAALDRKTSPGYGNRTEPIFELRTYSCFSPSFLVFVLSSCLLDALENREAHKTGDQKNSAPIFSKNESWRDFTEHRFAARISRQIDEEESYFQNLLQKEYENAIEMFRKRVVLENRETQEVATIKIEEISTASSWKSLLEIWKS</sequence>
<reference evidence="1" key="1">
    <citation type="journal article" date="2019" name="PLoS Negl. Trop. Dis.">
        <title>Revisiting the worldwide diversity of Leptospira species in the environment.</title>
        <authorList>
            <person name="Vincent A.T."/>
            <person name="Schiettekatte O."/>
            <person name="Bourhy P."/>
            <person name="Veyrier F.J."/>
            <person name="Picardeau M."/>
        </authorList>
    </citation>
    <scope>NUCLEOTIDE SEQUENCE [LARGE SCALE GENOMIC DNA]</scope>
    <source>
        <strain evidence="1">201800299</strain>
    </source>
</reference>
<comment type="caution">
    <text evidence="1">The sequence shown here is derived from an EMBL/GenBank/DDBJ whole genome shotgun (WGS) entry which is preliminary data.</text>
</comment>
<organism evidence="1 2">
    <name type="scientific">Leptospira gomenensis</name>
    <dbReference type="NCBI Taxonomy" id="2484974"/>
    <lineage>
        <taxon>Bacteria</taxon>
        <taxon>Pseudomonadati</taxon>
        <taxon>Spirochaetota</taxon>
        <taxon>Spirochaetia</taxon>
        <taxon>Leptospirales</taxon>
        <taxon>Leptospiraceae</taxon>
        <taxon>Leptospira</taxon>
    </lineage>
</organism>
<protein>
    <submittedName>
        <fullName evidence="1">Uncharacterized protein</fullName>
    </submittedName>
</protein>
<dbReference type="OrthoDB" id="343805at2"/>
<gene>
    <name evidence="1" type="ORF">EHQ17_17350</name>
</gene>
<dbReference type="AlphaFoldDB" id="A0A5F1Y6K5"/>
<keyword evidence="2" id="KW-1185">Reference proteome</keyword>
<accession>A0A5F1Y6K5</accession>